<feature type="signal peptide" evidence="1">
    <location>
        <begin position="1"/>
        <end position="18"/>
    </location>
</feature>
<sequence>MKHFLAGFLFLASSQAFAEGQYELAKPLPDCYGRSLRHTSETWVDDAEEIMRIRASGDAVTRWRNILRIALPTGRLAATFVDLKSAPDHCADNDKESYSFEGIFGRYAFVSVDGYEDETYSWIVDTDTGRKLLIEGAHPHASLTGQYLLMTETAGYGDDVPVAILDVSDQLRIARLPAYDAEDDGKGHSAMAASFVWQDATTARFDLMTLTGLGTTMHPDPQSRRTAILAISPAGIEVRVEKSGEMLSAPFKALPLDR</sequence>
<reference evidence="3" key="1">
    <citation type="journal article" date="2019" name="Int. J. Syst. Evol. Microbiol.">
        <title>The Global Catalogue of Microorganisms (GCM) 10K type strain sequencing project: providing services to taxonomists for standard genome sequencing and annotation.</title>
        <authorList>
            <consortium name="The Broad Institute Genomics Platform"/>
            <consortium name="The Broad Institute Genome Sequencing Center for Infectious Disease"/>
            <person name="Wu L."/>
            <person name="Ma J."/>
        </authorList>
    </citation>
    <scope>NUCLEOTIDE SEQUENCE [LARGE SCALE GENOMIC DNA]</scope>
    <source>
        <strain evidence="3">CGMCC 1.19062</strain>
    </source>
</reference>
<accession>A0ABW5DYF9</accession>
<dbReference type="RefSeq" id="WP_379877557.1">
    <property type="nucleotide sequence ID" value="NZ_JBHUIP010000013.1"/>
</dbReference>
<proteinExistence type="predicted"/>
<name>A0ABW5DYF9_9PROT</name>
<feature type="chain" id="PRO_5046047707" evidence="1">
    <location>
        <begin position="19"/>
        <end position="258"/>
    </location>
</feature>
<keyword evidence="1" id="KW-0732">Signal</keyword>
<evidence type="ECO:0000313" key="3">
    <source>
        <dbReference type="Proteomes" id="UP001597295"/>
    </source>
</evidence>
<dbReference type="Proteomes" id="UP001597295">
    <property type="component" value="Unassembled WGS sequence"/>
</dbReference>
<gene>
    <name evidence="2" type="ORF">ACFSM5_16320</name>
</gene>
<organism evidence="2 3">
    <name type="scientific">Lacibacterium aquatile</name>
    <dbReference type="NCBI Taxonomy" id="1168082"/>
    <lineage>
        <taxon>Bacteria</taxon>
        <taxon>Pseudomonadati</taxon>
        <taxon>Pseudomonadota</taxon>
        <taxon>Alphaproteobacteria</taxon>
        <taxon>Rhodospirillales</taxon>
        <taxon>Rhodospirillaceae</taxon>
    </lineage>
</organism>
<dbReference type="EMBL" id="JBHUIP010000013">
    <property type="protein sequence ID" value="MFD2264471.1"/>
    <property type="molecule type" value="Genomic_DNA"/>
</dbReference>
<keyword evidence="3" id="KW-1185">Reference proteome</keyword>
<evidence type="ECO:0000256" key="1">
    <source>
        <dbReference type="SAM" id="SignalP"/>
    </source>
</evidence>
<protein>
    <submittedName>
        <fullName evidence="2">Uncharacterized protein</fullName>
    </submittedName>
</protein>
<evidence type="ECO:0000313" key="2">
    <source>
        <dbReference type="EMBL" id="MFD2264471.1"/>
    </source>
</evidence>
<comment type="caution">
    <text evidence="2">The sequence shown here is derived from an EMBL/GenBank/DDBJ whole genome shotgun (WGS) entry which is preliminary data.</text>
</comment>